<keyword evidence="2" id="KW-1133">Transmembrane helix</keyword>
<reference evidence="3" key="2">
    <citation type="submission" date="2015-09" db="EMBL/GenBank/DDBJ databases">
        <title>Draft genome sequence of Mycobacterium neoaurum DSM 44074.</title>
        <authorList>
            <person name="Croce O."/>
            <person name="Robert C."/>
            <person name="Raoult D."/>
            <person name="Drancourt M."/>
        </authorList>
    </citation>
    <scope>NUCLEOTIDE SEQUENCE</scope>
    <source>
        <strain evidence="3">DSM 44074</strain>
    </source>
</reference>
<accession>A0AAV2WHC1</accession>
<dbReference type="Proteomes" id="UP000028864">
    <property type="component" value="Unassembled WGS sequence"/>
</dbReference>
<dbReference type="SUPFAM" id="SSF53474">
    <property type="entry name" value="alpha/beta-Hydrolases"/>
    <property type="match status" value="1"/>
</dbReference>
<keyword evidence="2" id="KW-0472">Membrane</keyword>
<feature type="transmembrane region" description="Helical" evidence="2">
    <location>
        <begin position="543"/>
        <end position="565"/>
    </location>
</feature>
<evidence type="ECO:0000313" key="3">
    <source>
        <dbReference type="EMBL" id="CDQ43413.1"/>
    </source>
</evidence>
<feature type="compositionally biased region" description="Basic and acidic residues" evidence="1">
    <location>
        <begin position="68"/>
        <end position="83"/>
    </location>
</feature>
<feature type="compositionally biased region" description="Basic and acidic residues" evidence="1">
    <location>
        <begin position="188"/>
        <end position="200"/>
    </location>
</feature>
<dbReference type="InterPro" id="IPR029058">
    <property type="entry name" value="AB_hydrolase_fold"/>
</dbReference>
<feature type="region of interest" description="Disordered" evidence="1">
    <location>
        <begin position="41"/>
        <end position="207"/>
    </location>
</feature>
<evidence type="ECO:0000256" key="2">
    <source>
        <dbReference type="SAM" id="Phobius"/>
    </source>
</evidence>
<dbReference type="AlphaFoldDB" id="A0AAV2WHC1"/>
<dbReference type="EMBL" id="LK021337">
    <property type="protein sequence ID" value="CDQ43413.1"/>
    <property type="molecule type" value="Genomic_DNA"/>
</dbReference>
<name>A0AAV2WHC1_MYCNE</name>
<feature type="compositionally biased region" description="Polar residues" evidence="1">
    <location>
        <begin position="54"/>
        <end position="64"/>
    </location>
</feature>
<organism evidence="3 4">
    <name type="scientific">Mycolicibacterium neoaurum</name>
    <name type="common">Mycobacterium neoaurum</name>
    <dbReference type="NCBI Taxonomy" id="1795"/>
    <lineage>
        <taxon>Bacteria</taxon>
        <taxon>Bacillati</taxon>
        <taxon>Actinomycetota</taxon>
        <taxon>Actinomycetes</taxon>
        <taxon>Mycobacteriales</taxon>
        <taxon>Mycobacteriaceae</taxon>
        <taxon>Mycolicibacterium</taxon>
    </lineage>
</organism>
<keyword evidence="2" id="KW-0812">Transmembrane</keyword>
<evidence type="ECO:0000256" key="1">
    <source>
        <dbReference type="SAM" id="MobiDB-lite"/>
    </source>
</evidence>
<feature type="compositionally biased region" description="Polar residues" evidence="1">
    <location>
        <begin position="159"/>
        <end position="187"/>
    </location>
</feature>
<evidence type="ECO:0000313" key="4">
    <source>
        <dbReference type="Proteomes" id="UP000028864"/>
    </source>
</evidence>
<gene>
    <name evidence="3" type="ORF">BN1047_01279</name>
</gene>
<reference evidence="3" key="1">
    <citation type="submission" date="2014-05" db="EMBL/GenBank/DDBJ databases">
        <authorList>
            <person name="Urmite Genomes"/>
        </authorList>
    </citation>
    <scope>NUCLEOTIDE SEQUENCE</scope>
    <source>
        <strain evidence="3">DSM 44074</strain>
    </source>
</reference>
<dbReference type="Gene3D" id="3.40.50.1820">
    <property type="entry name" value="alpha/beta hydrolase"/>
    <property type="match status" value="1"/>
</dbReference>
<dbReference type="RefSeq" id="WP_036470652.1">
    <property type="nucleotide sequence ID" value="NZ_LK021337.1"/>
</dbReference>
<proteinExistence type="predicted"/>
<sequence length="621" mass="65250">MEAVERMGAPRTRRPWRYGVAAVTLSAGLVVAPIHGVAWAEGSESTGGTGSNSAPADTTSNRPDTTSEETKRPADHGSEKGLEPVRSGLPDDREPDDNESAELNDHQPETVEPDDGSTAIPSPTPEVDVPTPGTGEVIPPGITPDDDESGEPTQPEPGSDQQPEATRDPQPSLTESTPQPLASSGSPTERDRDGRFEDRPAPTSTRAEAIGSVGLLNAPLSQPALGTVTPAAALVEVTTPAPPQPLSPIAALIELPGRIVNAILQFLDFTVAATGPRSPFHIAPINDLLFAAFRELERWAGLHQTPSVQPALPTMVYTGPTDRPTPTVAQFLNASTAAYGLGTTPGGLVPLTVDGFQLQSTNIFSGMSGKAWVTPQGQVIIAYQGTTGGTNLLFNPLITIAQIVADLQVVLTDTTPWAFYDALDFARRVQEEAALQGYAPDDVFVTGHSLGGWEAQFVAQQTGLSGIGFEAPGMNTRVDGNGATSNFVNIAQYGSPVAFMSTDLPGLQPFLPPFVAGGGLKPHYGPIVMIGDRAAMNPIVNSAAMWGTGLVGSVIFAIDFFANFFQYHLMGVQAYHLDVDPDPGVVPWLGTRQGTVHIGYGELTIQELLKTASDDGILIAP</sequence>
<feature type="compositionally biased region" description="Acidic residues" evidence="1">
    <location>
        <begin position="93"/>
        <end position="102"/>
    </location>
</feature>
<protein>
    <submittedName>
        <fullName evidence="3">Uncharacterized protein</fullName>
    </submittedName>
</protein>